<dbReference type="CDD" id="cd01824">
    <property type="entry name" value="Phospholipase_B_like"/>
    <property type="match status" value="1"/>
</dbReference>
<dbReference type="GO" id="GO:0006644">
    <property type="term" value="P:phospholipid metabolic process"/>
    <property type="evidence" value="ECO:0007669"/>
    <property type="project" value="TreeGrafter"/>
</dbReference>
<sequence>MQIPKGLPFPCAHAEQFRSKERPQSVHQLMPGDVDVVAAIGDSLTAGVGALAEDVYSVILVENRGMSWSIGQSVEIKIRKFMQALKSPLDHTGGQGTWREYLTLPNILKQFNRNLTGFSLGDGHSESRSSRFNVAVNGAMDQDVEFAAATLVRRMHADHSIDFQNDWKMINVWVGTNDICSDFCYDANQGPTQHYLNLQKTLDYLHQHVPRAFVNLVSAPFIPAYAQMRGDEPSTCLTMLPFMCSCLFGGNHAEKLKNVTKATRYFQLAEEALVESGRYDTRPDFTVQFQPTFKHLSFPTMRDAATNAEVTDYSYLAFDCFHYSQKFHAVAANAFWNNLLEAPGQKKSSLSAVFEHFECPTKRRPFLATHLNMS</sequence>
<dbReference type="EMBL" id="CADEPI010000130">
    <property type="protein sequence ID" value="CAB3376633.1"/>
    <property type="molecule type" value="Genomic_DNA"/>
</dbReference>
<dbReference type="InterPro" id="IPR035547">
    <property type="entry name" value="Phospholipase_B"/>
</dbReference>
<dbReference type="InterPro" id="IPR038885">
    <property type="entry name" value="PLB1"/>
</dbReference>
<organism evidence="1 2">
    <name type="scientific">Cloeon dipterum</name>
    <dbReference type="NCBI Taxonomy" id="197152"/>
    <lineage>
        <taxon>Eukaryota</taxon>
        <taxon>Metazoa</taxon>
        <taxon>Ecdysozoa</taxon>
        <taxon>Arthropoda</taxon>
        <taxon>Hexapoda</taxon>
        <taxon>Insecta</taxon>
        <taxon>Pterygota</taxon>
        <taxon>Palaeoptera</taxon>
        <taxon>Ephemeroptera</taxon>
        <taxon>Pisciforma</taxon>
        <taxon>Baetidae</taxon>
        <taxon>Cloeon</taxon>
    </lineage>
</organism>
<dbReference type="Pfam" id="PF00657">
    <property type="entry name" value="Lipase_GDSL"/>
    <property type="match status" value="1"/>
</dbReference>
<dbReference type="SUPFAM" id="SSF52266">
    <property type="entry name" value="SGNH hydrolase"/>
    <property type="match status" value="1"/>
</dbReference>
<evidence type="ECO:0000313" key="1">
    <source>
        <dbReference type="EMBL" id="CAB3376633.1"/>
    </source>
</evidence>
<dbReference type="AlphaFoldDB" id="A0A8S1DFN7"/>
<dbReference type="Proteomes" id="UP000494165">
    <property type="component" value="Unassembled WGS sequence"/>
</dbReference>
<dbReference type="OrthoDB" id="7723056at2759"/>
<protein>
    <recommendedName>
        <fullName evidence="3">Phospholipase B1, membrane-associated</fullName>
    </recommendedName>
</protein>
<dbReference type="PANTHER" id="PTHR21325">
    <property type="entry name" value="PHOSPHOLIPASE B, PLB1"/>
    <property type="match status" value="1"/>
</dbReference>
<gene>
    <name evidence="1" type="ORF">CLODIP_2_CD02460</name>
</gene>
<dbReference type="GO" id="GO:0004620">
    <property type="term" value="F:phospholipase activity"/>
    <property type="evidence" value="ECO:0007669"/>
    <property type="project" value="InterPro"/>
</dbReference>
<dbReference type="Gene3D" id="3.40.50.1110">
    <property type="entry name" value="SGNH hydrolase"/>
    <property type="match status" value="1"/>
</dbReference>
<name>A0A8S1DFN7_9INSE</name>
<reference evidence="1 2" key="1">
    <citation type="submission" date="2020-04" db="EMBL/GenBank/DDBJ databases">
        <authorList>
            <person name="Alioto T."/>
            <person name="Alioto T."/>
            <person name="Gomez Garrido J."/>
        </authorList>
    </citation>
    <scope>NUCLEOTIDE SEQUENCE [LARGE SCALE GENOMIC DNA]</scope>
</reference>
<dbReference type="PANTHER" id="PTHR21325:SF31">
    <property type="entry name" value="GH22081P-RELATED"/>
    <property type="match status" value="1"/>
</dbReference>
<dbReference type="InterPro" id="IPR001087">
    <property type="entry name" value="GDSL"/>
</dbReference>
<dbReference type="InterPro" id="IPR036514">
    <property type="entry name" value="SGNH_hydro_sf"/>
</dbReference>
<comment type="caution">
    <text evidence="1">The sequence shown here is derived from an EMBL/GenBank/DDBJ whole genome shotgun (WGS) entry which is preliminary data.</text>
</comment>
<proteinExistence type="predicted"/>
<keyword evidence="2" id="KW-1185">Reference proteome</keyword>
<accession>A0A8S1DFN7</accession>
<evidence type="ECO:0000313" key="2">
    <source>
        <dbReference type="Proteomes" id="UP000494165"/>
    </source>
</evidence>
<evidence type="ECO:0008006" key="3">
    <source>
        <dbReference type="Google" id="ProtNLM"/>
    </source>
</evidence>